<evidence type="ECO:0000313" key="3">
    <source>
        <dbReference type="Proteomes" id="UP000184440"/>
    </source>
</evidence>
<evidence type="ECO:0000313" key="2">
    <source>
        <dbReference type="EMBL" id="SHN46454.1"/>
    </source>
</evidence>
<sequence>MTLSLAVILVLTVVALYFLGRTTVLTALICMAAGVALAPTPMGPVLLMVPRALITALGAGFSAVF</sequence>
<dbReference type="RefSeq" id="WP_143175616.1">
    <property type="nucleotide sequence ID" value="NZ_FRCS01000015.1"/>
</dbReference>
<protein>
    <submittedName>
        <fullName evidence="2">Uncharacterized protein</fullName>
    </submittedName>
</protein>
<dbReference type="AlphaFoldDB" id="A0A1M7RJK9"/>
<proteinExistence type="predicted"/>
<keyword evidence="1" id="KW-0812">Transmembrane</keyword>
<dbReference type="EMBL" id="FRCS01000015">
    <property type="protein sequence ID" value="SHN46454.1"/>
    <property type="molecule type" value="Genomic_DNA"/>
</dbReference>
<reference evidence="2 3" key="1">
    <citation type="submission" date="2016-11" db="EMBL/GenBank/DDBJ databases">
        <authorList>
            <person name="Jaros S."/>
            <person name="Januszkiewicz K."/>
            <person name="Wedrychowicz H."/>
        </authorList>
    </citation>
    <scope>NUCLEOTIDE SEQUENCE [LARGE SCALE GENOMIC DNA]</scope>
    <source>
        <strain evidence="2 3">DSM 46144</strain>
    </source>
</reference>
<gene>
    <name evidence="2" type="ORF">SAMN05443668_115143</name>
</gene>
<evidence type="ECO:0000256" key="1">
    <source>
        <dbReference type="SAM" id="Phobius"/>
    </source>
</evidence>
<name>A0A1M7RJK9_9ACTN</name>
<keyword evidence="3" id="KW-1185">Reference proteome</keyword>
<feature type="transmembrane region" description="Helical" evidence="1">
    <location>
        <begin position="42"/>
        <end position="64"/>
    </location>
</feature>
<keyword evidence="1" id="KW-1133">Transmembrane helix</keyword>
<keyword evidence="1" id="KW-0472">Membrane</keyword>
<organism evidence="2 3">
    <name type="scientific">Cryptosporangium aurantiacum</name>
    <dbReference type="NCBI Taxonomy" id="134849"/>
    <lineage>
        <taxon>Bacteria</taxon>
        <taxon>Bacillati</taxon>
        <taxon>Actinomycetota</taxon>
        <taxon>Actinomycetes</taxon>
        <taxon>Cryptosporangiales</taxon>
        <taxon>Cryptosporangiaceae</taxon>
        <taxon>Cryptosporangium</taxon>
    </lineage>
</organism>
<accession>A0A1M7RJK9</accession>
<dbReference type="Proteomes" id="UP000184440">
    <property type="component" value="Unassembled WGS sequence"/>
</dbReference>
<dbReference type="STRING" id="134849.SAMN05443668_115143"/>